<dbReference type="PANTHER" id="PTHR33121">
    <property type="entry name" value="CYCLIC DI-GMP PHOSPHODIESTERASE PDEF"/>
    <property type="match status" value="1"/>
</dbReference>
<dbReference type="InterPro" id="IPR050706">
    <property type="entry name" value="Cyclic-di-GMP_PDE-like"/>
</dbReference>
<dbReference type="CDD" id="cd01948">
    <property type="entry name" value="EAL"/>
    <property type="match status" value="1"/>
</dbReference>
<accession>A0A3N1P3M5</accession>
<dbReference type="PROSITE" id="PS50883">
    <property type="entry name" value="EAL"/>
    <property type="match status" value="1"/>
</dbReference>
<dbReference type="Gene3D" id="3.20.20.450">
    <property type="entry name" value="EAL domain"/>
    <property type="match status" value="1"/>
</dbReference>
<evidence type="ECO:0000259" key="1">
    <source>
        <dbReference type="PROSITE" id="PS50883"/>
    </source>
</evidence>
<feature type="domain" description="EAL" evidence="1">
    <location>
        <begin position="7"/>
        <end position="254"/>
    </location>
</feature>
<dbReference type="Pfam" id="PF00563">
    <property type="entry name" value="EAL"/>
    <property type="match status" value="1"/>
</dbReference>
<comment type="caution">
    <text evidence="2">The sequence shown here is derived from an EMBL/GenBank/DDBJ whole genome shotgun (WGS) entry which is preliminary data.</text>
</comment>
<dbReference type="AlphaFoldDB" id="A0A3N1P3M5"/>
<dbReference type="RefSeq" id="WP_123638343.1">
    <property type="nucleotide sequence ID" value="NZ_RJUK01000001.1"/>
</dbReference>
<proteinExistence type="predicted"/>
<gene>
    <name evidence="2" type="ORF">EDC38_1953</name>
</gene>
<protein>
    <submittedName>
        <fullName evidence="2">EAL domain-containing protein (Putative c-di-GMP-specific phosphodiesterase class I)</fullName>
    </submittedName>
</protein>
<evidence type="ECO:0000313" key="2">
    <source>
        <dbReference type="EMBL" id="ROQ21330.1"/>
    </source>
</evidence>
<sequence>MSQSEPQIATGCSRCRDLPSLPFEFTMAFQPIVDIEKREVFAYEALVRGTQGEGAFQILQKVTDDNRYQFDQSCRTKAIELAAKLGMTTFLSINFLPNAVYEPKSCIRATLAAADKYDFPCNRIIFEVNESEPVGDPGHLEGIFEEYNAQGFTTAIDDFGAGHAGLNLLADFQPGIIKLDMALIRHIDTNRIRQSIVQGVVNTCRELGVEVIAEGVETAGELTTLRSMGVRLIQGYLLAKPEVEALPEVDYGAL</sequence>
<keyword evidence="3" id="KW-1185">Reference proteome</keyword>
<dbReference type="SUPFAM" id="SSF141868">
    <property type="entry name" value="EAL domain-like"/>
    <property type="match status" value="1"/>
</dbReference>
<dbReference type="GO" id="GO:0071111">
    <property type="term" value="F:cyclic-guanylate-specific phosphodiesterase activity"/>
    <property type="evidence" value="ECO:0007669"/>
    <property type="project" value="InterPro"/>
</dbReference>
<name>A0A3N1P3M5_9GAMM</name>
<evidence type="ECO:0000313" key="3">
    <source>
        <dbReference type="Proteomes" id="UP000273643"/>
    </source>
</evidence>
<reference evidence="2 3" key="1">
    <citation type="submission" date="2018-11" db="EMBL/GenBank/DDBJ databases">
        <title>Genomic Encyclopedia of Type Strains, Phase IV (KMG-IV): sequencing the most valuable type-strain genomes for metagenomic binning, comparative biology and taxonomic classification.</title>
        <authorList>
            <person name="Goeker M."/>
        </authorList>
    </citation>
    <scope>NUCLEOTIDE SEQUENCE [LARGE SCALE GENOMIC DNA]</scope>
    <source>
        <strain evidence="2 3">DSM 16974</strain>
    </source>
</reference>
<dbReference type="InterPro" id="IPR035919">
    <property type="entry name" value="EAL_sf"/>
</dbReference>
<organism evidence="2 3">
    <name type="scientific">Marinimicrobium koreense</name>
    <dbReference type="NCBI Taxonomy" id="306545"/>
    <lineage>
        <taxon>Bacteria</taxon>
        <taxon>Pseudomonadati</taxon>
        <taxon>Pseudomonadota</taxon>
        <taxon>Gammaproteobacteria</taxon>
        <taxon>Cellvibrionales</taxon>
        <taxon>Cellvibrionaceae</taxon>
        <taxon>Marinimicrobium</taxon>
    </lineage>
</organism>
<dbReference type="PANTHER" id="PTHR33121:SF15">
    <property type="entry name" value="BLUE LIGHT- AND TEMPERATURE-REGULATED ANTIREPRESSOR BLUF"/>
    <property type="match status" value="1"/>
</dbReference>
<dbReference type="InterPro" id="IPR001633">
    <property type="entry name" value="EAL_dom"/>
</dbReference>
<dbReference type="SMART" id="SM00052">
    <property type="entry name" value="EAL"/>
    <property type="match status" value="1"/>
</dbReference>
<dbReference type="EMBL" id="RJUK01000001">
    <property type="protein sequence ID" value="ROQ21330.1"/>
    <property type="molecule type" value="Genomic_DNA"/>
</dbReference>
<dbReference type="Proteomes" id="UP000273643">
    <property type="component" value="Unassembled WGS sequence"/>
</dbReference>
<dbReference type="OrthoDB" id="1673646at2"/>